<accession>A0ABY3ZIN8</accession>
<dbReference type="EMBL" id="CP085144">
    <property type="protein sequence ID" value="UOA14541.1"/>
    <property type="molecule type" value="Genomic_DNA"/>
</dbReference>
<organism evidence="3 4">
    <name type="scientific">Sulfitobacter dubius</name>
    <dbReference type="NCBI Taxonomy" id="218673"/>
    <lineage>
        <taxon>Bacteria</taxon>
        <taxon>Pseudomonadati</taxon>
        <taxon>Pseudomonadota</taxon>
        <taxon>Alphaproteobacteria</taxon>
        <taxon>Rhodobacterales</taxon>
        <taxon>Roseobacteraceae</taxon>
        <taxon>Sulfitobacter</taxon>
    </lineage>
</organism>
<evidence type="ECO:0000313" key="4">
    <source>
        <dbReference type="Proteomes" id="UP000831019"/>
    </source>
</evidence>
<reference evidence="4" key="1">
    <citation type="journal article" date="2022" name="Microorganisms">
        <title>Beyond the ABCs#Discovery of Three New Plasmid Types in Rhodobacterales (RepQ, RepY, RepW).</title>
        <authorList>
            <person name="Freese H.M."/>
            <person name="Ringel V."/>
            <person name="Overmann J."/>
            <person name="Petersen J."/>
        </authorList>
    </citation>
    <scope>NUCLEOTIDE SEQUENCE [LARGE SCALE GENOMIC DNA]</scope>
    <source>
        <strain evidence="4">DSM 109990</strain>
    </source>
</reference>
<sequence length="191" mass="21037">MTGDTFPRSVSGRIVETAKVLAAIGIIIGSATTLWAFTYGPIASFLDQWKRMQVDIADLQKDMAQVKGEDRVIREVPGLTYVSEPAYQGENIIFNFVAERTRLGVGCILEYSQPMFTDMLNIATPGKRREAARQIKDDPTPLRPGYGPPAHLRPGRVTVYLILAYSCDGKTVFDQTTTAAFELLPGPRPAD</sequence>
<dbReference type="Proteomes" id="UP000831019">
    <property type="component" value="Chromosome"/>
</dbReference>
<keyword evidence="2" id="KW-0812">Transmembrane</keyword>
<protein>
    <submittedName>
        <fullName evidence="3">Uncharacterized protein</fullName>
    </submittedName>
</protein>
<feature type="transmembrane region" description="Helical" evidence="2">
    <location>
        <begin position="20"/>
        <end position="42"/>
    </location>
</feature>
<evidence type="ECO:0000256" key="1">
    <source>
        <dbReference type="SAM" id="MobiDB-lite"/>
    </source>
</evidence>
<keyword evidence="2" id="KW-1133">Transmembrane helix</keyword>
<evidence type="ECO:0000256" key="2">
    <source>
        <dbReference type="SAM" id="Phobius"/>
    </source>
</evidence>
<name>A0ABY3ZIN8_9RHOB</name>
<evidence type="ECO:0000313" key="3">
    <source>
        <dbReference type="EMBL" id="UOA14541.1"/>
    </source>
</evidence>
<keyword evidence="4" id="KW-1185">Reference proteome</keyword>
<feature type="region of interest" description="Disordered" evidence="1">
    <location>
        <begin position="129"/>
        <end position="149"/>
    </location>
</feature>
<gene>
    <name evidence="3" type="ORF">DSM109990_01347</name>
</gene>
<keyword evidence="2" id="KW-0472">Membrane</keyword>
<proteinExistence type="predicted"/>
<feature type="compositionally biased region" description="Basic and acidic residues" evidence="1">
    <location>
        <begin position="129"/>
        <end position="140"/>
    </location>
</feature>